<comment type="subunit">
    <text evidence="3">Interacts with ERF2.</text>
</comment>
<protein>
    <recommendedName>
        <fullName evidence="4">Ras modification protein ERF4</fullName>
    </recommendedName>
</protein>
<evidence type="ECO:0000313" key="8">
    <source>
        <dbReference type="EMBL" id="PKI84516.1"/>
    </source>
</evidence>
<evidence type="ECO:0000256" key="4">
    <source>
        <dbReference type="ARBA" id="ARBA00018463"/>
    </source>
</evidence>
<dbReference type="AlphaFoldDB" id="A0A2N1JD96"/>
<dbReference type="EMBL" id="KZ454989">
    <property type="protein sequence ID" value="PKI84516.1"/>
    <property type="molecule type" value="Genomic_DNA"/>
</dbReference>
<evidence type="ECO:0000256" key="2">
    <source>
        <dbReference type="ARBA" id="ARBA00007732"/>
    </source>
</evidence>
<evidence type="ECO:0000313" key="9">
    <source>
        <dbReference type="Proteomes" id="UP000232875"/>
    </source>
</evidence>
<keyword evidence="9" id="KW-1185">Reference proteome</keyword>
<dbReference type="Proteomes" id="UP000232875">
    <property type="component" value="Unassembled WGS sequence"/>
</dbReference>
<dbReference type="PANTHER" id="PTHR13254:SF0">
    <property type="entry name" value="GOLGIN SUBFAMILY A MEMBER 7_ERF4 DOMAIN-CONTAINING PROTEIN"/>
    <property type="match status" value="1"/>
</dbReference>
<reference evidence="8 9" key="1">
    <citation type="submission" date="2017-10" db="EMBL/GenBank/DDBJ databases">
        <title>A novel species of cold-tolerant Malassezia isolated from bats.</title>
        <authorList>
            <person name="Lorch J.M."/>
            <person name="Palmer J.M."/>
            <person name="Vanderwolf K.J."/>
            <person name="Schmidt K.Z."/>
            <person name="Verant M.L."/>
            <person name="Weller T.J."/>
            <person name="Blehert D.S."/>
        </authorList>
    </citation>
    <scope>NUCLEOTIDE SEQUENCE [LARGE SCALE GENOMIC DNA]</scope>
    <source>
        <strain evidence="8 9">NWHC:44797-103</strain>
    </source>
</reference>
<name>A0A2N1JD96_9BASI</name>
<dbReference type="InterPro" id="IPR019383">
    <property type="entry name" value="Golgin_A_7/ERF4"/>
</dbReference>
<comment type="similarity">
    <text evidence="2">Belongs to the ERF4 family.</text>
</comment>
<dbReference type="GO" id="GO:0031211">
    <property type="term" value="C:endoplasmic reticulum palmitoyltransferase complex"/>
    <property type="evidence" value="ECO:0007669"/>
    <property type="project" value="TreeGrafter"/>
</dbReference>
<dbReference type="GO" id="GO:0006612">
    <property type="term" value="P:protein targeting to membrane"/>
    <property type="evidence" value="ECO:0007669"/>
    <property type="project" value="TreeGrafter"/>
</dbReference>
<proteinExistence type="inferred from homology"/>
<accession>A0A2N1JD96</accession>
<dbReference type="STRING" id="2020962.A0A2N1JD96"/>
<organism evidence="8 9">
    <name type="scientific">Malassezia vespertilionis</name>
    <dbReference type="NCBI Taxonomy" id="2020962"/>
    <lineage>
        <taxon>Eukaryota</taxon>
        <taxon>Fungi</taxon>
        <taxon>Dikarya</taxon>
        <taxon>Basidiomycota</taxon>
        <taxon>Ustilaginomycotina</taxon>
        <taxon>Malasseziomycetes</taxon>
        <taxon>Malasseziales</taxon>
        <taxon>Malasseziaceae</taxon>
        <taxon>Malassezia</taxon>
    </lineage>
</organism>
<comment type="subcellular location">
    <subcellularLocation>
        <location evidence="1">Endoplasmic reticulum membrane</location>
        <topology evidence="1">Peripheral membrane protein</topology>
    </subcellularLocation>
</comment>
<evidence type="ECO:0000256" key="3">
    <source>
        <dbReference type="ARBA" id="ARBA00011396"/>
    </source>
</evidence>
<dbReference type="Pfam" id="PF10256">
    <property type="entry name" value="Erf4"/>
    <property type="match status" value="1"/>
</dbReference>
<keyword evidence="6" id="KW-0472">Membrane</keyword>
<evidence type="ECO:0000259" key="7">
    <source>
        <dbReference type="Pfam" id="PF10256"/>
    </source>
</evidence>
<keyword evidence="5" id="KW-0256">Endoplasmic reticulum</keyword>
<evidence type="ECO:0000256" key="5">
    <source>
        <dbReference type="ARBA" id="ARBA00022824"/>
    </source>
</evidence>
<dbReference type="OrthoDB" id="2190159at2759"/>
<dbReference type="GO" id="GO:0005789">
    <property type="term" value="C:endoplasmic reticulum membrane"/>
    <property type="evidence" value="ECO:0007669"/>
    <property type="project" value="UniProtKB-SubCell"/>
</dbReference>
<dbReference type="InterPro" id="IPR051371">
    <property type="entry name" value="Ras_palmitoyltransferase"/>
</dbReference>
<evidence type="ECO:0000256" key="6">
    <source>
        <dbReference type="ARBA" id="ARBA00023136"/>
    </source>
</evidence>
<dbReference type="PANTHER" id="PTHR13254">
    <property type="entry name" value="GOLGI AUTOANTIGEN, GOLGIN SUBFAMILY A, 7"/>
    <property type="match status" value="1"/>
</dbReference>
<feature type="domain" description="Golgin subfamily A member 7/ERF4" evidence="7">
    <location>
        <begin position="66"/>
        <end position="176"/>
    </location>
</feature>
<evidence type="ECO:0000256" key="1">
    <source>
        <dbReference type="ARBA" id="ARBA00004406"/>
    </source>
</evidence>
<sequence length="187" mass="20582">MADVTASPQLSAAGNRVGNISDTEQVLLGPYLQPQTSASTIVDMKAGVESIQMNLESGRAPPEMQVRISRVWNGEEICQFSTALPSQLQDFMDAAVFGRSMSDINMTLCDAASPWPNLLDNVLAALTFQLSPCILGTHYRRCMKRFYVQLDAMEKSLFAPARLHITPPSRTAFLFLAVQAHDIQLAY</sequence>
<gene>
    <name evidence="8" type="ORF">MVES_001833</name>
</gene>